<evidence type="ECO:0000256" key="2">
    <source>
        <dbReference type="ARBA" id="ARBA00023015"/>
    </source>
</evidence>
<reference evidence="8 9" key="1">
    <citation type="submission" date="2018-02" db="EMBL/GenBank/DDBJ databases">
        <title>Draft genome sequences of Elsinoe sp., causing black scab on jojoba.</title>
        <authorList>
            <person name="Stodart B."/>
            <person name="Jeffress S."/>
            <person name="Ash G."/>
            <person name="Arun Chinnappa K."/>
        </authorList>
    </citation>
    <scope>NUCLEOTIDE SEQUENCE [LARGE SCALE GENOMIC DNA]</scope>
    <source>
        <strain evidence="8 9">Hillstone_2</strain>
    </source>
</reference>
<organism evidence="8 9">
    <name type="scientific">Elsinoe australis</name>
    <dbReference type="NCBI Taxonomy" id="40998"/>
    <lineage>
        <taxon>Eukaryota</taxon>
        <taxon>Fungi</taxon>
        <taxon>Dikarya</taxon>
        <taxon>Ascomycota</taxon>
        <taxon>Pezizomycotina</taxon>
        <taxon>Dothideomycetes</taxon>
        <taxon>Dothideomycetidae</taxon>
        <taxon>Myriangiales</taxon>
        <taxon>Elsinoaceae</taxon>
        <taxon>Elsinoe</taxon>
    </lineage>
</organism>
<dbReference type="InterPro" id="IPR051089">
    <property type="entry name" value="prtT"/>
</dbReference>
<accession>A0A4V6DV64</accession>
<dbReference type="EMBL" id="PTQR01000008">
    <property type="protein sequence ID" value="TKX27082.1"/>
    <property type="molecule type" value="Genomic_DNA"/>
</dbReference>
<keyword evidence="3" id="KW-0238">DNA-binding</keyword>
<keyword evidence="4" id="KW-0804">Transcription</keyword>
<protein>
    <submittedName>
        <fullName evidence="8">Transcriptional regulatory-like protein 1</fullName>
    </submittedName>
</protein>
<dbReference type="Proteomes" id="UP000308133">
    <property type="component" value="Unassembled WGS sequence"/>
</dbReference>
<sequence>MTDSSKSSTSGPAPPLNKACEPCRALKVRCLPAIQGPSPICQRCLKFDRVCNYAPPHRKKQRKRTDARVAELEKEIVAMRALLEKSQRNEASSSTRSSPADAVSSSNNSNALDRIASNGFLTRAPNPEGTGTMQLDIVDRGLLTMSEAARLLEMYREEFAPHFPLTLIPQEQTAADLRRDQPLLFLAVMATASSKGRPELYTTLSTEVIQDYVSKVLINGQKSLEIVKAINITCAWYHPTDRWSTLKFYEYSHLASTVAMDIGLGERDSSMVPRDEADMNMGPERLSRERKRTLLGCYAQCAGLSLNLRRPNLFHFSAYMADICREMETSPTATTLDKTLTAYVRIVNIGEEINVAFALSDGGREGLISDEALRQGLLNYQKKLLIWKEVFRPQALSVDLQIMYHHVRVVLHEIPLHQFYQPSLFRPPYFMQGPTNQHINVSEFGCHSFSQCVASAHSLLDLLINQPLSYIRSLPCHIFPRAMYATLMLIAITFLPKPSFEQDPVAASGLYHEEAQAEIYLNAFVDKLVEAAGNMEYRVPAVFAGPLIKARKWFLWAQDRQRQGLSIDGGLTYGLFTGPDDHPAIGMDVNSDTSSNPTSSPGADLLTLGRSQSIPNEAPFITTIDNAVTSTLGSSSIMATTTSPSTAISNDFIHGKHEVTETTWMDKLQQDYSTMLDPSLFKAGAEFGDLASAFQSFSPVDFTTGLATPDSIQAYAGTADFSSGMGMYTNLPDPRVRPHGNGYQGGT</sequence>
<dbReference type="PANTHER" id="PTHR31845">
    <property type="entry name" value="FINGER DOMAIN PROTEIN, PUTATIVE-RELATED"/>
    <property type="match status" value="1"/>
</dbReference>
<keyword evidence="2" id="KW-0805">Transcription regulation</keyword>
<dbReference type="AlphaFoldDB" id="A0A4V6DV64"/>
<dbReference type="InterPro" id="IPR001138">
    <property type="entry name" value="Zn2Cys6_DnaBD"/>
</dbReference>
<dbReference type="PANTHER" id="PTHR31845:SF10">
    <property type="entry name" value="ZN(II)2CYS6 TRANSCRIPTION FACTOR (EUROFUNG)"/>
    <property type="match status" value="1"/>
</dbReference>
<dbReference type="SMART" id="SM00066">
    <property type="entry name" value="GAL4"/>
    <property type="match status" value="1"/>
</dbReference>
<feature type="domain" description="Zn(2)-C6 fungal-type" evidence="7">
    <location>
        <begin position="19"/>
        <end position="53"/>
    </location>
</feature>
<dbReference type="GO" id="GO:0000976">
    <property type="term" value="F:transcription cis-regulatory region binding"/>
    <property type="evidence" value="ECO:0007669"/>
    <property type="project" value="TreeGrafter"/>
</dbReference>
<feature type="region of interest" description="Disordered" evidence="6">
    <location>
        <begin position="84"/>
        <end position="110"/>
    </location>
</feature>
<dbReference type="GO" id="GO:0008270">
    <property type="term" value="F:zinc ion binding"/>
    <property type="evidence" value="ECO:0007669"/>
    <property type="project" value="InterPro"/>
</dbReference>
<dbReference type="GO" id="GO:0000981">
    <property type="term" value="F:DNA-binding transcription factor activity, RNA polymerase II-specific"/>
    <property type="evidence" value="ECO:0007669"/>
    <property type="project" value="InterPro"/>
</dbReference>
<name>A0A4V6DV64_9PEZI</name>
<evidence type="ECO:0000313" key="9">
    <source>
        <dbReference type="Proteomes" id="UP000308133"/>
    </source>
</evidence>
<dbReference type="CDD" id="cd12148">
    <property type="entry name" value="fungal_TF_MHR"/>
    <property type="match status" value="1"/>
</dbReference>
<dbReference type="InterPro" id="IPR036864">
    <property type="entry name" value="Zn2-C6_fun-type_DNA-bd_sf"/>
</dbReference>
<comment type="caution">
    <text evidence="8">The sequence shown here is derived from an EMBL/GenBank/DDBJ whole genome shotgun (WGS) entry which is preliminary data.</text>
</comment>
<evidence type="ECO:0000259" key="7">
    <source>
        <dbReference type="PROSITE" id="PS50048"/>
    </source>
</evidence>
<feature type="compositionally biased region" description="Low complexity" evidence="6">
    <location>
        <begin position="89"/>
        <end position="110"/>
    </location>
</feature>
<proteinExistence type="predicted"/>
<keyword evidence="5" id="KW-0539">Nucleus</keyword>
<evidence type="ECO:0000256" key="5">
    <source>
        <dbReference type="ARBA" id="ARBA00023242"/>
    </source>
</evidence>
<evidence type="ECO:0000256" key="3">
    <source>
        <dbReference type="ARBA" id="ARBA00023125"/>
    </source>
</evidence>
<evidence type="ECO:0000313" key="8">
    <source>
        <dbReference type="EMBL" id="TKX27082.1"/>
    </source>
</evidence>
<dbReference type="PROSITE" id="PS00463">
    <property type="entry name" value="ZN2_CY6_FUNGAL_1"/>
    <property type="match status" value="1"/>
</dbReference>
<evidence type="ECO:0000256" key="4">
    <source>
        <dbReference type="ARBA" id="ARBA00023163"/>
    </source>
</evidence>
<comment type="subcellular location">
    <subcellularLocation>
        <location evidence="1">Nucleus</location>
    </subcellularLocation>
</comment>
<evidence type="ECO:0000256" key="6">
    <source>
        <dbReference type="SAM" id="MobiDB-lite"/>
    </source>
</evidence>
<dbReference type="Gene3D" id="4.10.240.10">
    <property type="entry name" value="Zn(2)-C6 fungal-type DNA-binding domain"/>
    <property type="match status" value="1"/>
</dbReference>
<gene>
    <name evidence="8" type="ORF">C1H76_0629</name>
</gene>
<evidence type="ECO:0000256" key="1">
    <source>
        <dbReference type="ARBA" id="ARBA00004123"/>
    </source>
</evidence>
<dbReference type="CDD" id="cd00067">
    <property type="entry name" value="GAL4"/>
    <property type="match status" value="1"/>
</dbReference>
<dbReference type="GO" id="GO:0005634">
    <property type="term" value="C:nucleus"/>
    <property type="evidence" value="ECO:0007669"/>
    <property type="project" value="UniProtKB-SubCell"/>
</dbReference>
<dbReference type="SUPFAM" id="SSF57701">
    <property type="entry name" value="Zn2/Cys6 DNA-binding domain"/>
    <property type="match status" value="1"/>
</dbReference>
<dbReference type="PROSITE" id="PS50048">
    <property type="entry name" value="ZN2_CY6_FUNGAL_2"/>
    <property type="match status" value="1"/>
</dbReference>